<dbReference type="PROSITE" id="PS51257">
    <property type="entry name" value="PROKAR_LIPOPROTEIN"/>
    <property type="match status" value="1"/>
</dbReference>
<dbReference type="AlphaFoldDB" id="A0A9X1V3P0"/>
<organism evidence="1 2">
    <name type="scientific">Christiangramia lutea</name>
    <dbReference type="NCBI Taxonomy" id="1607951"/>
    <lineage>
        <taxon>Bacteria</taxon>
        <taxon>Pseudomonadati</taxon>
        <taxon>Bacteroidota</taxon>
        <taxon>Flavobacteriia</taxon>
        <taxon>Flavobacteriales</taxon>
        <taxon>Flavobacteriaceae</taxon>
        <taxon>Christiangramia</taxon>
    </lineage>
</organism>
<dbReference type="RefSeq" id="WP_240712393.1">
    <property type="nucleotide sequence ID" value="NZ_JAKVTV010000001.1"/>
</dbReference>
<comment type="caution">
    <text evidence="1">The sequence shown here is derived from an EMBL/GenBank/DDBJ whole genome shotgun (WGS) entry which is preliminary data.</text>
</comment>
<proteinExistence type="predicted"/>
<dbReference type="InterPro" id="IPR025345">
    <property type="entry name" value="DUF4249"/>
</dbReference>
<evidence type="ECO:0000313" key="1">
    <source>
        <dbReference type="EMBL" id="MCH4822284.1"/>
    </source>
</evidence>
<accession>A0A9X1V3P0</accession>
<dbReference type="Proteomes" id="UP001139226">
    <property type="component" value="Unassembled WGS sequence"/>
</dbReference>
<dbReference type="Pfam" id="PF14054">
    <property type="entry name" value="DUF4249"/>
    <property type="match status" value="1"/>
</dbReference>
<protein>
    <submittedName>
        <fullName evidence="1">DUF4249 domain-containing protein</fullName>
    </submittedName>
</protein>
<evidence type="ECO:0000313" key="2">
    <source>
        <dbReference type="Proteomes" id="UP001139226"/>
    </source>
</evidence>
<keyword evidence="2" id="KW-1185">Reference proteome</keyword>
<reference evidence="1" key="1">
    <citation type="submission" date="2022-03" db="EMBL/GenBank/DDBJ databases">
        <title>Gramella crocea sp. nov., isolated from activated sludge of a seafood processing plant.</title>
        <authorList>
            <person name="Zhang X."/>
        </authorList>
    </citation>
    <scope>NUCLEOTIDE SEQUENCE</scope>
    <source>
        <strain evidence="1">YJ019</strain>
    </source>
</reference>
<name>A0A9X1V3P0_9FLAO</name>
<sequence length="391" mass="44284">MKVFKDISLKLSFFAGILLLLTSCVEELELDTENFESILIVEAVITDEVKIQEIKINRSYRLEENGPSEVSDAVVSIESSNGEDILFYEASPGIYLSEVEFSAVPGTEYTLEVATENSIYRSSTISGQESTGIDEVRTTKTNLRGRTGVAILVSSSDENQGSFYKYLYEETYKIVSPYEKLWDLIINEEGDLEVIEKTREEYICYNTQPSEELIISGTNELSENNINDYLVKFIARDNYKMSWRYSMLVKQMKISADAHAFYATLKKLSEADNIFSQYQPGLLNGNVQAVEGNAEKVIGVFSAAAVDEARVFFSYTDYFDPIVEQRASHLNDCEEFTDTHDILKELISEGEVKFFAEEPPDFPATTYFVISAPCVDCNYFGTNVQPDFWIE</sequence>
<dbReference type="EMBL" id="JAKVTV010000001">
    <property type="protein sequence ID" value="MCH4822284.1"/>
    <property type="molecule type" value="Genomic_DNA"/>
</dbReference>
<gene>
    <name evidence="1" type="ORF">ML462_03780</name>
</gene>